<keyword evidence="3" id="KW-1185">Reference proteome</keyword>
<proteinExistence type="predicted"/>
<dbReference type="RefSeq" id="WP_305103832.1">
    <property type="nucleotide sequence ID" value="NZ_JAUTWS010000009.1"/>
</dbReference>
<reference evidence="2 3" key="1">
    <citation type="submission" date="2023-08" db="EMBL/GenBank/DDBJ databases">
        <title>The draft genome sequence of Paracraurococcus sp. LOR1-02.</title>
        <authorList>
            <person name="Kingkaew E."/>
            <person name="Tanasupawat S."/>
        </authorList>
    </citation>
    <scope>NUCLEOTIDE SEQUENCE [LARGE SCALE GENOMIC DNA]</scope>
    <source>
        <strain evidence="2 3">LOR1-02</strain>
    </source>
</reference>
<evidence type="ECO:0000313" key="2">
    <source>
        <dbReference type="EMBL" id="MDO9708966.1"/>
    </source>
</evidence>
<sequence length="109" mass="11867">MRRLAMLLPLLATPAFAQVQAVVAGAPDPSFRLVNRDPAAVHEIYVSPTGRRDWGMDRLGQDVLVPGRAARISLPAGQCVNDIRVVFADGRAVERRRVDTCAVSQMAFP</sequence>
<organism evidence="2 3">
    <name type="scientific">Paracraurococcus lichenis</name>
    <dbReference type="NCBI Taxonomy" id="3064888"/>
    <lineage>
        <taxon>Bacteria</taxon>
        <taxon>Pseudomonadati</taxon>
        <taxon>Pseudomonadota</taxon>
        <taxon>Alphaproteobacteria</taxon>
        <taxon>Acetobacterales</taxon>
        <taxon>Roseomonadaceae</taxon>
        <taxon>Paracraurococcus</taxon>
    </lineage>
</organism>
<protein>
    <submittedName>
        <fullName evidence="2">Uncharacterized protein</fullName>
    </submittedName>
</protein>
<dbReference type="Proteomes" id="UP001243009">
    <property type="component" value="Unassembled WGS sequence"/>
</dbReference>
<name>A0ABT9DYK4_9PROT</name>
<evidence type="ECO:0000256" key="1">
    <source>
        <dbReference type="SAM" id="SignalP"/>
    </source>
</evidence>
<dbReference type="EMBL" id="JAUTWS010000009">
    <property type="protein sequence ID" value="MDO9708966.1"/>
    <property type="molecule type" value="Genomic_DNA"/>
</dbReference>
<comment type="caution">
    <text evidence="2">The sequence shown here is derived from an EMBL/GenBank/DDBJ whole genome shotgun (WGS) entry which is preliminary data.</text>
</comment>
<gene>
    <name evidence="2" type="ORF">Q7A36_11490</name>
</gene>
<feature type="signal peptide" evidence="1">
    <location>
        <begin position="1"/>
        <end position="17"/>
    </location>
</feature>
<feature type="chain" id="PRO_5045566066" evidence="1">
    <location>
        <begin position="18"/>
        <end position="109"/>
    </location>
</feature>
<accession>A0ABT9DYK4</accession>
<keyword evidence="1" id="KW-0732">Signal</keyword>
<evidence type="ECO:0000313" key="3">
    <source>
        <dbReference type="Proteomes" id="UP001243009"/>
    </source>
</evidence>